<protein>
    <submittedName>
        <fullName evidence="1">Uncharacterized protein</fullName>
    </submittedName>
</protein>
<keyword evidence="2" id="KW-1185">Reference proteome</keyword>
<evidence type="ECO:0000313" key="2">
    <source>
        <dbReference type="Proteomes" id="UP000201588"/>
    </source>
</evidence>
<dbReference type="Proteomes" id="UP000201588">
    <property type="component" value="Segment"/>
</dbReference>
<proteinExistence type="predicted"/>
<accession>A0A142F155</accession>
<dbReference type="EMBL" id="KU640380">
    <property type="protein sequence ID" value="AMQ66512.1"/>
    <property type="molecule type" value="Genomic_DNA"/>
</dbReference>
<name>A0A142F155_9CAUD</name>
<reference evidence="1 2" key="1">
    <citation type="submission" date="2016-01" db="EMBL/GenBank/DDBJ databases">
        <title>Isolation and characterization of bacteriophages from East Africa Rift Valley soda lakes.</title>
        <authorList>
            <person name="van Zyl L.J."/>
            <person name="Nemavhulani S."/>
            <person name="Cowan D.A."/>
            <person name="Trindade M.I."/>
        </authorList>
    </citation>
    <scope>NUCLEOTIDE SEQUENCE [LARGE SCALE GENOMIC DNA]</scope>
</reference>
<dbReference type="KEGG" id="vg:28799397"/>
<dbReference type="GeneID" id="28799397"/>
<dbReference type="RefSeq" id="YP_009275202.1">
    <property type="nucleotide sequence ID" value="NC_030925.1"/>
</dbReference>
<evidence type="ECO:0000313" key="1">
    <source>
        <dbReference type="EMBL" id="AMQ66512.1"/>
    </source>
</evidence>
<organism evidence="1 2">
    <name type="scientific">Bacillus phage Shbh1</name>
    <dbReference type="NCBI Taxonomy" id="1796992"/>
    <lineage>
        <taxon>Viruses</taxon>
        <taxon>Duplodnaviria</taxon>
        <taxon>Heunggongvirae</taxon>
        <taxon>Uroviricota</taxon>
        <taxon>Caudoviricetes</taxon>
        <taxon>Herelleviridae</taxon>
        <taxon>Bastillevirinae</taxon>
        <taxon>Shalavirus</taxon>
        <taxon>Shalavirus Shbh1</taxon>
    </lineage>
</organism>
<dbReference type="OrthoDB" id="37849at10239"/>
<sequence>MAFISCTREEATHVKIVEDFPHWSLTHGGIYEYHYDYDPSQNTHYIVLDNGTLFYDFECAVKVDYLKDSIRAWFKLDPYYEETRVSALLDRMLKLCRTALSYYFSIDGSEDIEELVQKAKEKHEQDSIATSVLEWIEKKGLPRLQEVDFNNIPNNEQFIATVQFEEYVLSSELNFGDPYPDAEEVINCIMSFINSLQKYIDLSKEGDSLNDPE</sequence>